<protein>
    <submittedName>
        <fullName evidence="1">Uncharacterized protein</fullName>
    </submittedName>
</protein>
<evidence type="ECO:0000313" key="2">
    <source>
        <dbReference type="Proteomes" id="UP000008021"/>
    </source>
</evidence>
<sequence>MFEGVEEMVAVVAGALTTTTTALVGVCARVGRLPPPRVTGGVVGVIVSQRKSPLPRACTGKTDQLRLWWLKATGCLSSHRTIRGGLLLSFGTNGQSASSIPSPPNIQLYETLSGVLLPSSSLSLHVSKEDKGERGAILVTAEGTPLKGN</sequence>
<accession>A0A0E0BYX1</accession>
<reference evidence="1" key="1">
    <citation type="submission" date="2015-04" db="UniProtKB">
        <authorList>
            <consortium name="EnsemblPlants"/>
        </authorList>
    </citation>
    <scope>IDENTIFICATION</scope>
</reference>
<proteinExistence type="predicted"/>
<dbReference type="HOGENOM" id="CLU_1985127_0_0_1"/>
<evidence type="ECO:0000313" key="1">
    <source>
        <dbReference type="EnsemblPlants" id="OMERI01G06990.3"/>
    </source>
</evidence>
<name>A0A0E0BYX1_9ORYZ</name>
<dbReference type="AlphaFoldDB" id="A0A0E0BYX1"/>
<organism evidence="1">
    <name type="scientific">Oryza meridionalis</name>
    <dbReference type="NCBI Taxonomy" id="40149"/>
    <lineage>
        <taxon>Eukaryota</taxon>
        <taxon>Viridiplantae</taxon>
        <taxon>Streptophyta</taxon>
        <taxon>Embryophyta</taxon>
        <taxon>Tracheophyta</taxon>
        <taxon>Spermatophyta</taxon>
        <taxon>Magnoliopsida</taxon>
        <taxon>Liliopsida</taxon>
        <taxon>Poales</taxon>
        <taxon>Poaceae</taxon>
        <taxon>BOP clade</taxon>
        <taxon>Oryzoideae</taxon>
        <taxon>Oryzeae</taxon>
        <taxon>Oryzinae</taxon>
        <taxon>Oryza</taxon>
    </lineage>
</organism>
<keyword evidence="2" id="KW-1185">Reference proteome</keyword>
<dbReference type="Proteomes" id="UP000008021">
    <property type="component" value="Chromosome 1"/>
</dbReference>
<dbReference type="Gramene" id="OMERI01G06990.3">
    <property type="protein sequence ID" value="OMERI01G06990.3"/>
    <property type="gene ID" value="OMERI01G06990"/>
</dbReference>
<reference evidence="1" key="2">
    <citation type="submission" date="2018-05" db="EMBL/GenBank/DDBJ databases">
        <title>OmerRS3 (Oryza meridionalis Reference Sequence Version 3).</title>
        <authorList>
            <person name="Zhang J."/>
            <person name="Kudrna D."/>
            <person name="Lee S."/>
            <person name="Talag J."/>
            <person name="Welchert J."/>
            <person name="Wing R.A."/>
        </authorList>
    </citation>
    <scope>NUCLEOTIDE SEQUENCE [LARGE SCALE GENOMIC DNA]</scope>
    <source>
        <strain evidence="1">cv. OR44</strain>
    </source>
</reference>
<dbReference type="EnsemblPlants" id="OMERI01G06990.3">
    <property type="protein sequence ID" value="OMERI01G06990.3"/>
    <property type="gene ID" value="OMERI01G06990"/>
</dbReference>